<dbReference type="OrthoDB" id="3296006at2"/>
<dbReference type="RefSeq" id="WP_034210562.1">
    <property type="nucleotide sequence ID" value="NZ_AVCK01000009.1"/>
</dbReference>
<evidence type="ECO:0000313" key="3">
    <source>
        <dbReference type="Proteomes" id="UP000029393"/>
    </source>
</evidence>
<dbReference type="Proteomes" id="UP000029393">
    <property type="component" value="Unassembled WGS sequence"/>
</dbReference>
<dbReference type="CDD" id="cd07040">
    <property type="entry name" value="HP"/>
    <property type="match status" value="1"/>
</dbReference>
<name>A0A091B736_9GAMM</name>
<dbReference type="eggNOG" id="COG2062">
    <property type="taxonomic scope" value="Bacteria"/>
</dbReference>
<sequence>MSRALLALAFALMASLPALADADVLVVVVRHAEKATNDARDPDLSTDGEARARALAAALAGSRLDAAYATQFKRTQQTAAPAADAAGLDVTVRPVDGSNAASYAADLARDLRALPAGSVVLVVGHSNTVPGIVAALDGRPERAMPETEYDRFTTVRLRADGGADTVVSRY</sequence>
<accession>A0A091B736</accession>
<evidence type="ECO:0000256" key="1">
    <source>
        <dbReference type="SAM" id="SignalP"/>
    </source>
</evidence>
<dbReference type="Gene3D" id="3.40.50.1240">
    <property type="entry name" value="Phosphoglycerate mutase-like"/>
    <property type="match status" value="1"/>
</dbReference>
<evidence type="ECO:0008006" key="4">
    <source>
        <dbReference type="Google" id="ProtNLM"/>
    </source>
</evidence>
<comment type="caution">
    <text evidence="2">The sequence shown here is derived from an EMBL/GenBank/DDBJ whole genome shotgun (WGS) entry which is preliminary data.</text>
</comment>
<gene>
    <name evidence="2" type="ORF">N787_08220</name>
</gene>
<dbReference type="PATRIC" id="fig|1384056.3.peg.503"/>
<dbReference type="SMART" id="SM00855">
    <property type="entry name" value="PGAM"/>
    <property type="match status" value="1"/>
</dbReference>
<dbReference type="AlphaFoldDB" id="A0A091B736"/>
<feature type="chain" id="PRO_5001869459" description="Phosphoglycerate mutase" evidence="1">
    <location>
        <begin position="21"/>
        <end position="170"/>
    </location>
</feature>
<dbReference type="STRING" id="1384056.N787_08220"/>
<keyword evidence="1" id="KW-0732">Signal</keyword>
<dbReference type="EMBL" id="AVCK01000009">
    <property type="protein sequence ID" value="KFN47536.1"/>
    <property type="molecule type" value="Genomic_DNA"/>
</dbReference>
<evidence type="ECO:0000313" key="2">
    <source>
        <dbReference type="EMBL" id="KFN47536.1"/>
    </source>
</evidence>
<feature type="signal peptide" evidence="1">
    <location>
        <begin position="1"/>
        <end position="20"/>
    </location>
</feature>
<dbReference type="InterPro" id="IPR029033">
    <property type="entry name" value="His_PPase_superfam"/>
</dbReference>
<organism evidence="2 3">
    <name type="scientific">Arenimonas metalli CF5-1</name>
    <dbReference type="NCBI Taxonomy" id="1384056"/>
    <lineage>
        <taxon>Bacteria</taxon>
        <taxon>Pseudomonadati</taxon>
        <taxon>Pseudomonadota</taxon>
        <taxon>Gammaproteobacteria</taxon>
        <taxon>Lysobacterales</taxon>
        <taxon>Lysobacteraceae</taxon>
        <taxon>Arenimonas</taxon>
    </lineage>
</organism>
<keyword evidence="3" id="KW-1185">Reference proteome</keyword>
<dbReference type="SUPFAM" id="SSF53254">
    <property type="entry name" value="Phosphoglycerate mutase-like"/>
    <property type="match status" value="1"/>
</dbReference>
<proteinExistence type="predicted"/>
<reference evidence="2 3" key="1">
    <citation type="submission" date="2013-09" db="EMBL/GenBank/DDBJ databases">
        <title>Genome sequencing of Arenimonas metalli.</title>
        <authorList>
            <person name="Chen F."/>
            <person name="Wang G."/>
        </authorList>
    </citation>
    <scope>NUCLEOTIDE SEQUENCE [LARGE SCALE GENOMIC DNA]</scope>
    <source>
        <strain evidence="2 3">CF5-1</strain>
    </source>
</reference>
<dbReference type="InterPro" id="IPR013078">
    <property type="entry name" value="His_Pase_superF_clade-1"/>
</dbReference>
<protein>
    <recommendedName>
        <fullName evidence="4">Phosphoglycerate mutase</fullName>
    </recommendedName>
</protein>
<dbReference type="Pfam" id="PF00300">
    <property type="entry name" value="His_Phos_1"/>
    <property type="match status" value="1"/>
</dbReference>